<gene>
    <name evidence="3" type="ORF">TSAR_013206</name>
</gene>
<dbReference type="EMBL" id="NNAY01001572">
    <property type="protein sequence ID" value="OXU23556.1"/>
    <property type="molecule type" value="Genomic_DNA"/>
</dbReference>
<dbReference type="OrthoDB" id="549017at2759"/>
<accession>A0A232EYI9</accession>
<feature type="chain" id="PRO_5012240689" evidence="2">
    <location>
        <begin position="23"/>
        <end position="808"/>
    </location>
</feature>
<keyword evidence="2" id="KW-0732">Signal</keyword>
<evidence type="ECO:0000256" key="2">
    <source>
        <dbReference type="SAM" id="SignalP"/>
    </source>
</evidence>
<keyword evidence="1" id="KW-0812">Transmembrane</keyword>
<keyword evidence="4" id="KW-1185">Reference proteome</keyword>
<feature type="transmembrane region" description="Helical" evidence="1">
    <location>
        <begin position="790"/>
        <end position="807"/>
    </location>
</feature>
<sequence>MRESRAVLLVAGVALVLLTAICENSLVAGYRSLPVNLRECYTNNGVFLPDLPLNLQVVLDIIRKIERRTSTSMSMRTLSATLIKRFKLDGIVYSDELPVSEGVLRFAARGSQRARNRIVDELVPGDSSIFPDKLLTKDERCVLHFALSNTIWDHYDQLEEQFCRPAPTERFSGRSISTGSDRCPKEGGVVLTPFGTVALGSVIAAIAAALEPQLVKTRLLLKMPVEDDYGSLRPRARASTLYSEGDVDFVATSGQINKNRSMWLESVTISDTQIDNVWAATVSGEHFQTRPRKIVLYGELAEMVIYQGPIYEERMYLGATGFWNNTMRPQVFYVTHRHDSFDLTRAEIIGGIDGLIIAKNLDKWINKFENLKLSQVLDMYYSERGVVFDKSVKACLRGDQFPRIGPKSILEEQTYAVAQVLAYLNSIAAMSDAALQRLVVRSVENFAHYTEDYLFTAVQCRNRRRRQSRVEVMVAFDGSWTTEYTRDFLAALVGDFEVSVYGSKMGIVHGESGQWLLNVTGSPSEAHRAIKNLTDIAWPKTMKLPAVFGSILTYLDKTWEEIRNNNTIGNAGQAVVILAPTLTLTDEETKQALAVLNTIKEKHPEINFLYYTVESKAEVFKPFILSDEDRIVRSMNVDDISRLLSTVPSTLRPTGCNKNIPGTRLQLEDYINPSESNIYRLHPQWRVKAKRITLTIHGVGYGTLKVCHWNQWRTNSQRLETQCKDLTQYGDVSLADTNVCNENNQCPNTYIQILNVTTTTRCTEIDCRTPDQVRYIMRMENMQCASSGKAILANLFLVTTLIIFAIVS</sequence>
<dbReference type="Proteomes" id="UP000215335">
    <property type="component" value="Unassembled WGS sequence"/>
</dbReference>
<comment type="caution">
    <text evidence="3">The sequence shown here is derived from an EMBL/GenBank/DDBJ whole genome shotgun (WGS) entry which is preliminary data.</text>
</comment>
<proteinExistence type="predicted"/>
<name>A0A232EYI9_9HYME</name>
<evidence type="ECO:0000313" key="3">
    <source>
        <dbReference type="EMBL" id="OXU23556.1"/>
    </source>
</evidence>
<dbReference type="STRING" id="543379.A0A232EYI9"/>
<evidence type="ECO:0000313" key="4">
    <source>
        <dbReference type="Proteomes" id="UP000215335"/>
    </source>
</evidence>
<keyword evidence="1" id="KW-0472">Membrane</keyword>
<evidence type="ECO:0000256" key="1">
    <source>
        <dbReference type="SAM" id="Phobius"/>
    </source>
</evidence>
<reference evidence="3 4" key="1">
    <citation type="journal article" date="2017" name="Curr. Biol.">
        <title>The Evolution of Venom by Co-option of Single-Copy Genes.</title>
        <authorList>
            <person name="Martinson E.O."/>
            <person name="Mrinalini"/>
            <person name="Kelkar Y.D."/>
            <person name="Chang C.H."/>
            <person name="Werren J.H."/>
        </authorList>
    </citation>
    <scope>NUCLEOTIDE SEQUENCE [LARGE SCALE GENOMIC DNA]</scope>
    <source>
        <strain evidence="3 4">Alberta</strain>
        <tissue evidence="3">Whole body</tissue>
    </source>
</reference>
<organism evidence="3 4">
    <name type="scientific">Trichomalopsis sarcophagae</name>
    <dbReference type="NCBI Taxonomy" id="543379"/>
    <lineage>
        <taxon>Eukaryota</taxon>
        <taxon>Metazoa</taxon>
        <taxon>Ecdysozoa</taxon>
        <taxon>Arthropoda</taxon>
        <taxon>Hexapoda</taxon>
        <taxon>Insecta</taxon>
        <taxon>Pterygota</taxon>
        <taxon>Neoptera</taxon>
        <taxon>Endopterygota</taxon>
        <taxon>Hymenoptera</taxon>
        <taxon>Apocrita</taxon>
        <taxon>Proctotrupomorpha</taxon>
        <taxon>Chalcidoidea</taxon>
        <taxon>Pteromalidae</taxon>
        <taxon>Pteromalinae</taxon>
        <taxon>Trichomalopsis</taxon>
    </lineage>
</organism>
<dbReference type="AlphaFoldDB" id="A0A232EYI9"/>
<feature type="signal peptide" evidence="2">
    <location>
        <begin position="1"/>
        <end position="22"/>
    </location>
</feature>
<protein>
    <submittedName>
        <fullName evidence="3">Uncharacterized protein</fullName>
    </submittedName>
</protein>
<keyword evidence="1" id="KW-1133">Transmembrane helix</keyword>